<evidence type="ECO:0000256" key="3">
    <source>
        <dbReference type="PROSITE-ProRule" id="PRU00221"/>
    </source>
</evidence>
<sequence>MKEVSECEILKYKEWVIINVGLKKIYVLDHQKFNRSSNPRSIECGAEISKIVVLPVKNQPGFLIAGTKHGSICISKMDKPGFPLIHKLKSHESAITGFAINASKLRRQASGKQYQFVSCSSDYTVRLWDALTGECVRVYKEHKRSVRCVAFFEERIASADDEGNVIIRNTDGSCVRHLRKCDPNPRGLEYNMKYLVYNSSTSINIFDFQNPANDKIIKIDCPNVIVDFKSGQIFYQNEYDLSVYNMETQGKSYFRRGRIFSTDSL</sequence>
<evidence type="ECO:0000256" key="1">
    <source>
        <dbReference type="ARBA" id="ARBA00022574"/>
    </source>
</evidence>
<dbReference type="WBParaSite" id="HDID_0001110501-mRNA-1">
    <property type="protein sequence ID" value="HDID_0001110501-mRNA-1"/>
    <property type="gene ID" value="HDID_0001110501"/>
</dbReference>
<dbReference type="Gene3D" id="2.130.10.10">
    <property type="entry name" value="YVTN repeat-like/Quinoprotein amine dehydrogenase"/>
    <property type="match status" value="1"/>
</dbReference>
<dbReference type="OrthoDB" id="674604at2759"/>
<evidence type="ECO:0000256" key="2">
    <source>
        <dbReference type="ARBA" id="ARBA00022737"/>
    </source>
</evidence>
<dbReference type="InterPro" id="IPR015943">
    <property type="entry name" value="WD40/YVTN_repeat-like_dom_sf"/>
</dbReference>
<dbReference type="PROSITE" id="PS50082">
    <property type="entry name" value="WD_REPEATS_2"/>
    <property type="match status" value="1"/>
</dbReference>
<proteinExistence type="predicted"/>
<keyword evidence="1 3" id="KW-0853">WD repeat</keyword>
<evidence type="ECO:0000313" key="4">
    <source>
        <dbReference type="EMBL" id="VDL64815.1"/>
    </source>
</evidence>
<organism evidence="6">
    <name type="scientific">Hymenolepis diminuta</name>
    <name type="common">Rat tapeworm</name>
    <dbReference type="NCBI Taxonomy" id="6216"/>
    <lineage>
        <taxon>Eukaryota</taxon>
        <taxon>Metazoa</taxon>
        <taxon>Spiralia</taxon>
        <taxon>Lophotrochozoa</taxon>
        <taxon>Platyhelminthes</taxon>
        <taxon>Cestoda</taxon>
        <taxon>Eucestoda</taxon>
        <taxon>Cyclophyllidea</taxon>
        <taxon>Hymenolepididae</taxon>
        <taxon>Hymenolepis</taxon>
    </lineage>
</organism>
<dbReference type="InterPro" id="IPR001680">
    <property type="entry name" value="WD40_rpt"/>
</dbReference>
<reference evidence="4 5" key="2">
    <citation type="submission" date="2018-11" db="EMBL/GenBank/DDBJ databases">
        <authorList>
            <consortium name="Pathogen Informatics"/>
        </authorList>
    </citation>
    <scope>NUCLEOTIDE SEQUENCE [LARGE SCALE GENOMIC DNA]</scope>
</reference>
<name>A0A0R3SZA9_HYMDI</name>
<dbReference type="Proteomes" id="UP000274504">
    <property type="component" value="Unassembled WGS sequence"/>
</dbReference>
<dbReference type="EMBL" id="UYSG01012496">
    <property type="protein sequence ID" value="VDL64815.1"/>
    <property type="molecule type" value="Genomic_DNA"/>
</dbReference>
<dbReference type="InterPro" id="IPR036322">
    <property type="entry name" value="WD40_repeat_dom_sf"/>
</dbReference>
<dbReference type="SMART" id="SM00320">
    <property type="entry name" value="WD40"/>
    <property type="match status" value="2"/>
</dbReference>
<dbReference type="SUPFAM" id="SSF50978">
    <property type="entry name" value="WD40 repeat-like"/>
    <property type="match status" value="1"/>
</dbReference>
<gene>
    <name evidence="4" type="ORF">HDID_LOCUS11102</name>
</gene>
<feature type="repeat" description="WD" evidence="3">
    <location>
        <begin position="116"/>
        <end position="138"/>
    </location>
</feature>
<accession>A0A0R3SZA9</accession>
<protein>
    <submittedName>
        <fullName evidence="6">WD_REPEATS_REGION domain-containing protein</fullName>
    </submittedName>
</protein>
<dbReference type="Pfam" id="PF00400">
    <property type="entry name" value="WD40"/>
    <property type="match status" value="2"/>
</dbReference>
<evidence type="ECO:0000313" key="5">
    <source>
        <dbReference type="Proteomes" id="UP000274504"/>
    </source>
</evidence>
<reference evidence="6" key="1">
    <citation type="submission" date="2017-02" db="UniProtKB">
        <authorList>
            <consortium name="WormBaseParasite"/>
        </authorList>
    </citation>
    <scope>IDENTIFICATION</scope>
</reference>
<dbReference type="PANTHER" id="PTHR19848">
    <property type="entry name" value="WD40 REPEAT PROTEIN"/>
    <property type="match status" value="1"/>
</dbReference>
<dbReference type="PANTHER" id="PTHR19848:SF8">
    <property type="entry name" value="F-BOX AND WD REPEAT DOMAIN CONTAINING 7"/>
    <property type="match status" value="1"/>
</dbReference>
<keyword evidence="2" id="KW-0677">Repeat</keyword>
<evidence type="ECO:0000313" key="6">
    <source>
        <dbReference type="WBParaSite" id="HDID_0001110501-mRNA-1"/>
    </source>
</evidence>
<dbReference type="STRING" id="6216.A0A0R3SZA9"/>
<dbReference type="AlphaFoldDB" id="A0A0R3SZA9"/>